<sequence>MDPGQDTQNYPPDEGSYDSLFMDLDAVYQARRSGRKLVSPKPPGPTLVFTKGSSHVHSDGHTAIKPNLQKSKSDVLFAQSQDKRPSGVRSNYDEDIYTTTIDRSSPQYAERAARAKKLAQEIEHGSALDVNVDQDVVGDPVKNTTSNHETSVPSDTEETYVAGYRDAPNAYRSDRSAEALYQHEIGRSACQKCGKVFYQIRKLSSPHEVRKALGSKSKMGYESVDDNNSLLSPASLIESAKFRPEAEEYAVDDIPGTQDRDLSNDREEIESRRTHPYSEQRSYKSFHVSEDESKSAEMAAPLLVGDTPDLAVGTFQREMESQANGADEKPRKLLPDLGIGDTSSSIINLPSSDRTSAYNERRSKLRNAISFRIVNSISFIKFVADMNSNVDIHPHSVYCGKTDCICLPPKCKVEPEPNSEYSCNPIPSRHIPPVGENYLMHLFSSPECIHPSQVWILNQIPKRTRGQLIARPDAPAEGWGLHFQEGWYWMKIMTVILTLFVGGSLVFGLIYAVLRKDVQTAFTVATYWFTASGVVLGYLAAGSP</sequence>
<dbReference type="Pfam" id="PF06741">
    <property type="entry name" value="LsmAD"/>
    <property type="match status" value="1"/>
</dbReference>
<gene>
    <name evidence="4" type="ORF">GRF29_106g1543085</name>
</gene>
<feature type="region of interest" description="Disordered" evidence="1">
    <location>
        <begin position="32"/>
        <end position="72"/>
    </location>
</feature>
<name>A0AAN6LWM7_9PLEO</name>
<keyword evidence="5" id="KW-1185">Reference proteome</keyword>
<evidence type="ECO:0000313" key="4">
    <source>
        <dbReference type="EMBL" id="KAK3204060.1"/>
    </source>
</evidence>
<feature type="domain" description="LsmAD" evidence="3">
    <location>
        <begin position="86"/>
        <end position="155"/>
    </location>
</feature>
<evidence type="ECO:0000256" key="1">
    <source>
        <dbReference type="SAM" id="MobiDB-lite"/>
    </source>
</evidence>
<dbReference type="AlphaFoldDB" id="A0AAN6LWM7"/>
<keyword evidence="2" id="KW-0472">Membrane</keyword>
<reference evidence="4 5" key="1">
    <citation type="submission" date="2021-02" db="EMBL/GenBank/DDBJ databases">
        <title>Genome assembly of Pseudopithomyces chartarum.</title>
        <authorList>
            <person name="Jauregui R."/>
            <person name="Singh J."/>
            <person name="Voisey C."/>
        </authorList>
    </citation>
    <scope>NUCLEOTIDE SEQUENCE [LARGE SCALE GENOMIC DNA]</scope>
    <source>
        <strain evidence="4 5">AGR01</strain>
    </source>
</reference>
<protein>
    <recommendedName>
        <fullName evidence="3">LsmAD domain-containing protein</fullName>
    </recommendedName>
</protein>
<dbReference type="SMART" id="SM01272">
    <property type="entry name" value="LsmAD"/>
    <property type="match status" value="1"/>
</dbReference>
<comment type="caution">
    <text evidence="4">The sequence shown here is derived from an EMBL/GenBank/DDBJ whole genome shotgun (WGS) entry which is preliminary data.</text>
</comment>
<keyword evidence="2" id="KW-1133">Transmembrane helix</keyword>
<dbReference type="InterPro" id="IPR009604">
    <property type="entry name" value="LsmAD_domain"/>
</dbReference>
<feature type="transmembrane region" description="Helical" evidence="2">
    <location>
        <begin position="521"/>
        <end position="541"/>
    </location>
</feature>
<dbReference type="Proteomes" id="UP001280581">
    <property type="component" value="Unassembled WGS sequence"/>
</dbReference>
<feature type="compositionally biased region" description="Basic and acidic residues" evidence="1">
    <location>
        <begin position="258"/>
        <end position="290"/>
    </location>
</feature>
<organism evidence="4 5">
    <name type="scientific">Pseudopithomyces chartarum</name>
    <dbReference type="NCBI Taxonomy" id="1892770"/>
    <lineage>
        <taxon>Eukaryota</taxon>
        <taxon>Fungi</taxon>
        <taxon>Dikarya</taxon>
        <taxon>Ascomycota</taxon>
        <taxon>Pezizomycotina</taxon>
        <taxon>Dothideomycetes</taxon>
        <taxon>Pleosporomycetidae</taxon>
        <taxon>Pleosporales</taxon>
        <taxon>Massarineae</taxon>
        <taxon>Didymosphaeriaceae</taxon>
        <taxon>Pseudopithomyces</taxon>
    </lineage>
</organism>
<feature type="transmembrane region" description="Helical" evidence="2">
    <location>
        <begin position="487"/>
        <end position="514"/>
    </location>
</feature>
<proteinExistence type="predicted"/>
<evidence type="ECO:0000313" key="5">
    <source>
        <dbReference type="Proteomes" id="UP001280581"/>
    </source>
</evidence>
<evidence type="ECO:0000256" key="2">
    <source>
        <dbReference type="SAM" id="Phobius"/>
    </source>
</evidence>
<keyword evidence="2" id="KW-0812">Transmembrane</keyword>
<feature type="region of interest" description="Disordered" evidence="1">
    <location>
        <begin position="248"/>
        <end position="290"/>
    </location>
</feature>
<accession>A0AAN6LWM7</accession>
<dbReference type="EMBL" id="WVTA01000010">
    <property type="protein sequence ID" value="KAK3204060.1"/>
    <property type="molecule type" value="Genomic_DNA"/>
</dbReference>
<evidence type="ECO:0000259" key="3">
    <source>
        <dbReference type="SMART" id="SM01272"/>
    </source>
</evidence>